<keyword evidence="2" id="KW-0229">DNA integration</keyword>
<dbReference type="InterPro" id="IPR050808">
    <property type="entry name" value="Phage_Integrase"/>
</dbReference>
<dbReference type="PANTHER" id="PTHR30629">
    <property type="entry name" value="PROPHAGE INTEGRASE"/>
    <property type="match status" value="1"/>
</dbReference>
<sequence length="185" mass="20309">MAVSEADSANMWWYFHPDATMPLTDIECRTARNFGGRTSVSPASASFRRSAPYPAITLVAARKARDEARALVAGGIDPSEARQEAKAARIMQEAAADSFKAVAEGYVAKLKRKGRAPTTMKKIEWLLDFALADLGKFKIGEISSARGACRVAQGGGTRGLCERSPPALHHRRRFPPWHRQCPLRE</sequence>
<evidence type="ECO:0000313" key="5">
    <source>
        <dbReference type="Proteomes" id="UP001156882"/>
    </source>
</evidence>
<dbReference type="InterPro" id="IPR038488">
    <property type="entry name" value="Integrase_DNA-bd_sf"/>
</dbReference>
<evidence type="ECO:0000256" key="1">
    <source>
        <dbReference type="ARBA" id="ARBA00008857"/>
    </source>
</evidence>
<proteinExistence type="inferred from homology"/>
<organism evidence="4 5">
    <name type="scientific">Labrys miyagiensis</name>
    <dbReference type="NCBI Taxonomy" id="346912"/>
    <lineage>
        <taxon>Bacteria</taxon>
        <taxon>Pseudomonadati</taxon>
        <taxon>Pseudomonadota</taxon>
        <taxon>Alphaproteobacteria</taxon>
        <taxon>Hyphomicrobiales</taxon>
        <taxon>Xanthobacteraceae</taxon>
        <taxon>Labrys</taxon>
    </lineage>
</organism>
<protein>
    <recommendedName>
        <fullName evidence="3">Integrase DNA-binding domain-containing protein</fullName>
    </recommendedName>
</protein>
<evidence type="ECO:0000313" key="4">
    <source>
        <dbReference type="EMBL" id="GLS24169.1"/>
    </source>
</evidence>
<comment type="similarity">
    <text evidence="1">Belongs to the 'phage' integrase family.</text>
</comment>
<comment type="caution">
    <text evidence="4">The sequence shown here is derived from an EMBL/GenBank/DDBJ whole genome shotgun (WGS) entry which is preliminary data.</text>
</comment>
<accession>A0ABQ6CWW7</accession>
<dbReference type="EMBL" id="BSPC01000096">
    <property type="protein sequence ID" value="GLS24169.1"/>
    <property type="molecule type" value="Genomic_DNA"/>
</dbReference>
<dbReference type="InterPro" id="IPR025166">
    <property type="entry name" value="Integrase_DNA_bind_dom"/>
</dbReference>
<dbReference type="Pfam" id="PF13356">
    <property type="entry name" value="Arm-DNA-bind_3"/>
    <property type="match status" value="1"/>
</dbReference>
<reference evidence="5" key="1">
    <citation type="journal article" date="2019" name="Int. J. Syst. Evol. Microbiol.">
        <title>The Global Catalogue of Microorganisms (GCM) 10K type strain sequencing project: providing services to taxonomists for standard genome sequencing and annotation.</title>
        <authorList>
            <consortium name="The Broad Institute Genomics Platform"/>
            <consortium name="The Broad Institute Genome Sequencing Center for Infectious Disease"/>
            <person name="Wu L."/>
            <person name="Ma J."/>
        </authorList>
    </citation>
    <scope>NUCLEOTIDE SEQUENCE [LARGE SCALE GENOMIC DNA]</scope>
    <source>
        <strain evidence="5">NBRC 101365</strain>
    </source>
</reference>
<evidence type="ECO:0000259" key="3">
    <source>
        <dbReference type="Pfam" id="PF13356"/>
    </source>
</evidence>
<dbReference type="Proteomes" id="UP001156882">
    <property type="component" value="Unassembled WGS sequence"/>
</dbReference>
<evidence type="ECO:0000256" key="2">
    <source>
        <dbReference type="ARBA" id="ARBA00022908"/>
    </source>
</evidence>
<feature type="domain" description="Integrase DNA-binding" evidence="3">
    <location>
        <begin position="51"/>
        <end position="85"/>
    </location>
</feature>
<dbReference type="PANTHER" id="PTHR30629:SF2">
    <property type="entry name" value="PROPHAGE INTEGRASE INTS-RELATED"/>
    <property type="match status" value="1"/>
</dbReference>
<keyword evidence="5" id="KW-1185">Reference proteome</keyword>
<gene>
    <name evidence="4" type="ORF">GCM10007874_71900</name>
</gene>
<name>A0ABQ6CWW7_9HYPH</name>
<dbReference type="Gene3D" id="3.30.160.390">
    <property type="entry name" value="Integrase, DNA-binding domain"/>
    <property type="match status" value="1"/>
</dbReference>